<name>A0A6D2I993_9BRAS</name>
<gene>
    <name evidence="1" type="ORF">MERR_LOCUS13704</name>
</gene>
<dbReference type="AlphaFoldDB" id="A0A6D2I993"/>
<organism evidence="1 2">
    <name type="scientific">Microthlaspi erraticum</name>
    <dbReference type="NCBI Taxonomy" id="1685480"/>
    <lineage>
        <taxon>Eukaryota</taxon>
        <taxon>Viridiplantae</taxon>
        <taxon>Streptophyta</taxon>
        <taxon>Embryophyta</taxon>
        <taxon>Tracheophyta</taxon>
        <taxon>Spermatophyta</taxon>
        <taxon>Magnoliopsida</taxon>
        <taxon>eudicotyledons</taxon>
        <taxon>Gunneridae</taxon>
        <taxon>Pentapetalae</taxon>
        <taxon>rosids</taxon>
        <taxon>malvids</taxon>
        <taxon>Brassicales</taxon>
        <taxon>Brassicaceae</taxon>
        <taxon>Coluteocarpeae</taxon>
        <taxon>Microthlaspi</taxon>
    </lineage>
</organism>
<protein>
    <submittedName>
        <fullName evidence="1">Uncharacterized protein</fullName>
    </submittedName>
</protein>
<evidence type="ECO:0000313" key="1">
    <source>
        <dbReference type="EMBL" id="CAA7026469.1"/>
    </source>
</evidence>
<keyword evidence="2" id="KW-1185">Reference proteome</keyword>
<dbReference type="Proteomes" id="UP000467841">
    <property type="component" value="Unassembled WGS sequence"/>
</dbReference>
<dbReference type="EMBL" id="CACVBM020001051">
    <property type="protein sequence ID" value="CAA7026469.1"/>
    <property type="molecule type" value="Genomic_DNA"/>
</dbReference>
<evidence type="ECO:0000313" key="2">
    <source>
        <dbReference type="Proteomes" id="UP000467841"/>
    </source>
</evidence>
<accession>A0A6D2I993</accession>
<comment type="caution">
    <text evidence="1">The sequence shown here is derived from an EMBL/GenBank/DDBJ whole genome shotgun (WGS) entry which is preliminary data.</text>
</comment>
<proteinExistence type="predicted"/>
<sequence length="103" mass="11380">MDKLCIFDGMEELTVNLEDEGRATSDATSERASWIRFSFSPAALSRPFSSPSGLRSRYKEDTELGESHRIALLLGTKKKRNRWGLCPDGFCPPVVTSVSSALP</sequence>
<reference evidence="1" key="1">
    <citation type="submission" date="2020-01" db="EMBL/GenBank/DDBJ databases">
        <authorList>
            <person name="Mishra B."/>
        </authorList>
    </citation>
    <scope>NUCLEOTIDE SEQUENCE [LARGE SCALE GENOMIC DNA]</scope>
</reference>